<accession>A0A8S9FPC8</accession>
<name>A0A8S9FPC8_BRACR</name>
<evidence type="ECO:0008006" key="4">
    <source>
        <dbReference type="Google" id="ProtNLM"/>
    </source>
</evidence>
<evidence type="ECO:0000256" key="1">
    <source>
        <dbReference type="SAM" id="Phobius"/>
    </source>
</evidence>
<gene>
    <name evidence="2" type="ORF">F2Q68_00019092</name>
</gene>
<proteinExistence type="predicted"/>
<sequence>MASSPPLCSFFSSFRWITAGSDDQIDVWVWPQRLRREGEVVIVCMLAGCAVVLVDLGFVSRWIWVRSATVVCRNEAGRCLFSSDLRLLCFPLSPPSAASFRASPSCSNGLRRNDESEELVGDLSFISSSNSHGFLWCVDSGLDFCLPVEIARFAGRGGQNSLYDSSAASVLLSDLRSSLAGTPRRACYPSAMGFWGLSSGWVMVRSRTSSSSLGGIEDLSQVVRWTVDLGLAPLLRLSVSTLVSSLVLSRRLPVWLVNDFSGVASVEFYIAFWVACFQGELNLLLCFIPLSSKLRQSDLVFLVVSAAFSVSRGRSSSSGAPGRSQAPPSMPAWSHFGGQNSLYDSSAASVLLSDLRSSLAGAPRRAVRGPPRTRLGDGSFSVRSAFLSGRVFSRQWGLEKLSIDSRGFESGSGVASSCVVAVFLLVVLCMAENEGFKPYLFSGTRWSYLADSDVGSSFSWVWPDCLSRKASEVSWLSLPVAAPHPRLLEELKICHKSCSLDCGSWLGSPLEAFSFYSCVISGMVSSPSCVSIAKRFSLLAARVEDVSFLWLMLMKCWSASLSCLVLLPISIFFTALEV</sequence>
<dbReference type="Proteomes" id="UP000712281">
    <property type="component" value="Unassembled WGS sequence"/>
</dbReference>
<keyword evidence="1" id="KW-0812">Transmembrane</keyword>
<feature type="transmembrane region" description="Helical" evidence="1">
    <location>
        <begin position="548"/>
        <end position="573"/>
    </location>
</feature>
<keyword evidence="1" id="KW-0472">Membrane</keyword>
<comment type="caution">
    <text evidence="2">The sequence shown here is derived from an EMBL/GenBank/DDBJ whole genome shotgun (WGS) entry which is preliminary data.</text>
</comment>
<organism evidence="2 3">
    <name type="scientific">Brassica cretica</name>
    <name type="common">Mustard</name>
    <dbReference type="NCBI Taxonomy" id="69181"/>
    <lineage>
        <taxon>Eukaryota</taxon>
        <taxon>Viridiplantae</taxon>
        <taxon>Streptophyta</taxon>
        <taxon>Embryophyta</taxon>
        <taxon>Tracheophyta</taxon>
        <taxon>Spermatophyta</taxon>
        <taxon>Magnoliopsida</taxon>
        <taxon>eudicotyledons</taxon>
        <taxon>Gunneridae</taxon>
        <taxon>Pentapetalae</taxon>
        <taxon>rosids</taxon>
        <taxon>malvids</taxon>
        <taxon>Brassicales</taxon>
        <taxon>Brassicaceae</taxon>
        <taxon>Brassiceae</taxon>
        <taxon>Brassica</taxon>
    </lineage>
</organism>
<evidence type="ECO:0000313" key="2">
    <source>
        <dbReference type="EMBL" id="KAF2534954.1"/>
    </source>
</evidence>
<dbReference type="EMBL" id="QGKW02002228">
    <property type="protein sequence ID" value="KAF2534954.1"/>
    <property type="molecule type" value="Genomic_DNA"/>
</dbReference>
<evidence type="ECO:0000313" key="3">
    <source>
        <dbReference type="Proteomes" id="UP000712281"/>
    </source>
</evidence>
<keyword evidence="1" id="KW-1133">Transmembrane helix</keyword>
<protein>
    <recommendedName>
        <fullName evidence="4">Transmembrane protein</fullName>
    </recommendedName>
</protein>
<dbReference type="AlphaFoldDB" id="A0A8S9FPC8"/>
<reference evidence="2" key="1">
    <citation type="submission" date="2019-12" db="EMBL/GenBank/DDBJ databases">
        <title>Genome sequencing and annotation of Brassica cretica.</title>
        <authorList>
            <person name="Studholme D.J."/>
            <person name="Sarris P.F."/>
        </authorList>
    </citation>
    <scope>NUCLEOTIDE SEQUENCE</scope>
    <source>
        <strain evidence="2">PFS-001/15</strain>
        <tissue evidence="2">Leaf</tissue>
    </source>
</reference>